<protein>
    <recommendedName>
        <fullName evidence="2">EF-hand domain-containing protein</fullName>
    </recommendedName>
</protein>
<dbReference type="PANTHER" id="PTHR46971">
    <property type="entry name" value="CALCINEURIN B SUBUNIT (PROTEIN PHOSPHATASE 2B REGULATORY SUBUNIT)-LIKE PROTEIN"/>
    <property type="match status" value="1"/>
</dbReference>
<accession>A0ABQ7GCH8</accession>
<dbReference type="SUPFAM" id="SSF47473">
    <property type="entry name" value="EF-hand"/>
    <property type="match status" value="1"/>
</dbReference>
<sequence length="179" mass="20109">MGQTRSTHTHTHTHTLIHYSRGVFNQAELGGLYKRFRALDRGRKGYLSGEEFLLIPELSINPLAQRIVRMFEAVNFKEFVRLLSAFSIRAERDNRLAFMFAVYDVDGDGLIGREDMALMLRQLAGSSLSEEDLGDIVTKAFQEAGPSALARGGLDFEDFQAALADVDLDPMAVEVPREW</sequence>
<evidence type="ECO:0000313" key="3">
    <source>
        <dbReference type="EMBL" id="KAF5832273.1"/>
    </source>
</evidence>
<dbReference type="PANTHER" id="PTHR46971:SF1">
    <property type="entry name" value="CALCINEURIN B SUBUNIT (PROTEIN PHOSPHATASE 2B REGULATORY SUBUNIT)-LIKE PROTEIN"/>
    <property type="match status" value="1"/>
</dbReference>
<reference evidence="3" key="1">
    <citation type="submission" date="2017-08" db="EMBL/GenBank/DDBJ databases">
        <authorList>
            <person name="Polle J.E."/>
            <person name="Barry K."/>
            <person name="Cushman J."/>
            <person name="Schmutz J."/>
            <person name="Tran D."/>
            <person name="Hathwaick L.T."/>
            <person name="Yim W.C."/>
            <person name="Jenkins J."/>
            <person name="Mckie-Krisberg Z.M."/>
            <person name="Prochnik S."/>
            <person name="Lindquist E."/>
            <person name="Dockter R.B."/>
            <person name="Adam C."/>
            <person name="Molina H."/>
            <person name="Bunkerborg J."/>
            <person name="Jin E."/>
            <person name="Buchheim M."/>
            <person name="Magnuson J."/>
        </authorList>
    </citation>
    <scope>NUCLEOTIDE SEQUENCE</scope>
    <source>
        <strain evidence="3">CCAP 19/18</strain>
    </source>
</reference>
<organism evidence="3 4">
    <name type="scientific">Dunaliella salina</name>
    <name type="common">Green alga</name>
    <name type="synonym">Protococcus salinus</name>
    <dbReference type="NCBI Taxonomy" id="3046"/>
    <lineage>
        <taxon>Eukaryota</taxon>
        <taxon>Viridiplantae</taxon>
        <taxon>Chlorophyta</taxon>
        <taxon>core chlorophytes</taxon>
        <taxon>Chlorophyceae</taxon>
        <taxon>CS clade</taxon>
        <taxon>Chlamydomonadales</taxon>
        <taxon>Dunaliellaceae</taxon>
        <taxon>Dunaliella</taxon>
    </lineage>
</organism>
<dbReference type="Proteomes" id="UP000815325">
    <property type="component" value="Unassembled WGS sequence"/>
</dbReference>
<dbReference type="PROSITE" id="PS50222">
    <property type="entry name" value="EF_HAND_2"/>
    <property type="match status" value="2"/>
</dbReference>
<dbReference type="InterPro" id="IPR011992">
    <property type="entry name" value="EF-hand-dom_pair"/>
</dbReference>
<evidence type="ECO:0000259" key="2">
    <source>
        <dbReference type="PROSITE" id="PS50222"/>
    </source>
</evidence>
<dbReference type="PROSITE" id="PS00018">
    <property type="entry name" value="EF_HAND_1"/>
    <property type="match status" value="1"/>
</dbReference>
<gene>
    <name evidence="3" type="ORF">DUNSADRAFT_11916</name>
</gene>
<evidence type="ECO:0000256" key="1">
    <source>
        <dbReference type="ARBA" id="ARBA00022837"/>
    </source>
</evidence>
<feature type="domain" description="EF-hand" evidence="2">
    <location>
        <begin position="91"/>
        <end position="126"/>
    </location>
</feature>
<feature type="domain" description="EF-hand" evidence="2">
    <location>
        <begin position="27"/>
        <end position="62"/>
    </location>
</feature>
<dbReference type="EMBL" id="MU069885">
    <property type="protein sequence ID" value="KAF5832273.1"/>
    <property type="molecule type" value="Genomic_DNA"/>
</dbReference>
<proteinExistence type="predicted"/>
<keyword evidence="4" id="KW-1185">Reference proteome</keyword>
<dbReference type="InterPro" id="IPR002048">
    <property type="entry name" value="EF_hand_dom"/>
</dbReference>
<dbReference type="InterPro" id="IPR018247">
    <property type="entry name" value="EF_Hand_1_Ca_BS"/>
</dbReference>
<comment type="caution">
    <text evidence="3">The sequence shown here is derived from an EMBL/GenBank/DDBJ whole genome shotgun (WGS) entry which is preliminary data.</text>
</comment>
<name>A0ABQ7GCH8_DUNSA</name>
<evidence type="ECO:0000313" key="4">
    <source>
        <dbReference type="Proteomes" id="UP000815325"/>
    </source>
</evidence>
<dbReference type="Gene3D" id="1.10.238.10">
    <property type="entry name" value="EF-hand"/>
    <property type="match status" value="1"/>
</dbReference>
<keyword evidence="1" id="KW-0106">Calcium</keyword>